<name>A0A077PWA0_XENBV</name>
<reference evidence="3" key="1">
    <citation type="submission" date="2013-07" db="EMBL/GenBank/DDBJ databases">
        <title>Sub-species coevolution in mutualistic symbiosis.</title>
        <authorList>
            <person name="Murfin K."/>
            <person name="Klassen J."/>
            <person name="Lee M."/>
            <person name="Forst S."/>
            <person name="Stock P."/>
            <person name="Goodrich-Blair H."/>
        </authorList>
    </citation>
    <scope>NUCLEOTIDE SEQUENCE [LARGE SCALE GENOMIC DNA]</scope>
    <source>
        <strain evidence="3">Kraussei Becker Underwood</strain>
    </source>
</reference>
<evidence type="ECO:0000259" key="2">
    <source>
        <dbReference type="Pfam" id="PF25136"/>
    </source>
</evidence>
<feature type="domain" description="DUF7823" evidence="2">
    <location>
        <begin position="147"/>
        <end position="259"/>
    </location>
</feature>
<dbReference type="EMBL" id="CBSZ010000271">
    <property type="protein sequence ID" value="CDH24976.1"/>
    <property type="molecule type" value="Genomic_DNA"/>
</dbReference>
<evidence type="ECO:0000313" key="3">
    <source>
        <dbReference type="EMBL" id="CDH24976.1"/>
    </source>
</evidence>
<dbReference type="InterPro" id="IPR021361">
    <property type="entry name" value="Tad2-like_dom"/>
</dbReference>
<organism evidence="3">
    <name type="scientific">Xenorhabdus bovienii str. kraussei Becker Underwood</name>
    <dbReference type="NCBI Taxonomy" id="1398204"/>
    <lineage>
        <taxon>Bacteria</taxon>
        <taxon>Pseudomonadati</taxon>
        <taxon>Pseudomonadota</taxon>
        <taxon>Gammaproteobacteria</taxon>
        <taxon>Enterobacterales</taxon>
        <taxon>Morganellaceae</taxon>
        <taxon>Xenorhabdus</taxon>
    </lineage>
</organism>
<gene>
    <name evidence="3" type="ORF">XBKB1_3420001</name>
</gene>
<dbReference type="Pfam" id="PF11195">
    <property type="entry name" value="Tad2-like"/>
    <property type="match status" value="1"/>
</dbReference>
<feature type="domain" description="Thoeris anti-defense 2-like" evidence="1">
    <location>
        <begin position="33"/>
        <end position="100"/>
    </location>
</feature>
<proteinExistence type="predicted"/>
<sequence length="259" mass="28962">MSDVNNLDLKCPFNPDQYNIGDDNITVPAGTSAWALSLVYLGKQVHRSGWNAPIEHMRLAYKSEEGSANDGTAYIEKSDKDGYWSRWQPTQEDLLACDWMSLKSELKPDNSVLEFDLSVGSGIFDNYDKEWGYLANSAFESIGRMNAFGSLAITYNKTNITKISLFIWDSSEGGQILINASSSNNQDGYQMMKTLFNKDLTLTVNDAPYHLGSAAETTNLDGRGTYEYGCSYTNTDAQKLGTLLQQNVGNTLHFRFNWK</sequence>
<dbReference type="AlphaFoldDB" id="A0A077PWA0"/>
<dbReference type="Pfam" id="PF25136">
    <property type="entry name" value="DUF7823"/>
    <property type="match status" value="1"/>
</dbReference>
<dbReference type="RefSeq" id="WP_051876034.1">
    <property type="nucleotide sequence ID" value="NZ_CAWLXS010000330.1"/>
</dbReference>
<dbReference type="Proteomes" id="UP000028493">
    <property type="component" value="Unassembled WGS sequence"/>
</dbReference>
<dbReference type="InterPro" id="IPR056725">
    <property type="entry name" value="DUF7823"/>
</dbReference>
<dbReference type="HOGENOM" id="CLU_093188_0_0_6"/>
<accession>A0A077PWA0</accession>
<evidence type="ECO:0000259" key="1">
    <source>
        <dbReference type="Pfam" id="PF11195"/>
    </source>
</evidence>
<protein>
    <submittedName>
        <fullName evidence="3">Uncharacterized protein</fullName>
    </submittedName>
</protein>
<comment type="caution">
    <text evidence="3">The sequence shown here is derived from an EMBL/GenBank/DDBJ whole genome shotgun (WGS) entry which is preliminary data.</text>
</comment>